<dbReference type="OrthoDB" id="341323at2"/>
<dbReference type="Pfam" id="PF11389">
    <property type="entry name" value="Porin_OmpL1"/>
    <property type="match status" value="1"/>
</dbReference>
<accession>A0A5F2AYU6</accession>
<dbReference type="InterPro" id="IPR021058">
    <property type="entry name" value="Porin_OmpL1"/>
</dbReference>
<gene>
    <name evidence="1" type="ORF">EHQ76_17215</name>
</gene>
<reference evidence="1 2" key="1">
    <citation type="journal article" date="2019" name="PLoS Negl. Trop. Dis.">
        <title>Revisiting the worldwide diversity of Leptospira species in the environment.</title>
        <authorList>
            <person name="Vincent A.T."/>
            <person name="Schiettekatte O."/>
            <person name="Bourhy P."/>
            <person name="Veyrier F.J."/>
            <person name="Picardeau M."/>
        </authorList>
    </citation>
    <scope>NUCLEOTIDE SEQUENCE [LARGE SCALE GENOMIC DNA]</scope>
    <source>
        <strain evidence="1 2">201702444</strain>
    </source>
</reference>
<dbReference type="GO" id="GO:0005886">
    <property type="term" value="C:plasma membrane"/>
    <property type="evidence" value="ECO:0007669"/>
    <property type="project" value="InterPro"/>
</dbReference>
<evidence type="ECO:0000313" key="1">
    <source>
        <dbReference type="EMBL" id="TGL95122.1"/>
    </source>
</evidence>
<dbReference type="EMBL" id="RQGN01000095">
    <property type="protein sequence ID" value="TGL95122.1"/>
    <property type="molecule type" value="Genomic_DNA"/>
</dbReference>
<organism evidence="1 2">
    <name type="scientific">Leptospira barantonii</name>
    <dbReference type="NCBI Taxonomy" id="2023184"/>
    <lineage>
        <taxon>Bacteria</taxon>
        <taxon>Pseudomonadati</taxon>
        <taxon>Spirochaetota</taxon>
        <taxon>Spirochaetia</taxon>
        <taxon>Leptospirales</taxon>
        <taxon>Leptospiraceae</taxon>
        <taxon>Leptospira</taxon>
    </lineage>
</organism>
<dbReference type="GO" id="GO:0015288">
    <property type="term" value="F:porin activity"/>
    <property type="evidence" value="ECO:0007669"/>
    <property type="project" value="InterPro"/>
</dbReference>
<sequence>MILNKPSILIRKASSWKTILLLSLFFLCKNVSAKSYFVTGLGLQFDLGNMGEVITKDGINSAQYYPVQSSNPCDATKAGCNSSGTVSGVALRRLVVPENRLLTIERTTGGVFQVESAQGAMVGGSIMAGFEKDFSKYFFWRISANYTQKIAGGITKASFIGYRFIDANWNFQSIIIPATIGIKINVTEDTSIYMGAGLNYYTGGWGIRGRNDSKTINDTLDALVPSVPQLALVRDLLKDGPDPPSVRENTQFRISGFSPHWLIGTQARITDKGHVFLEVETVFASKMDSTTSQSLGTVLNLSPTPAYPIQVGGQVFRAGYKHEL</sequence>
<dbReference type="AlphaFoldDB" id="A0A5F2AYU6"/>
<name>A0A5F2AYU6_9LEPT</name>
<proteinExistence type="predicted"/>
<comment type="caution">
    <text evidence="1">The sequence shown here is derived from an EMBL/GenBank/DDBJ whole genome shotgun (WGS) entry which is preliminary data.</text>
</comment>
<evidence type="ECO:0000313" key="2">
    <source>
        <dbReference type="Proteomes" id="UP000298429"/>
    </source>
</evidence>
<protein>
    <submittedName>
        <fullName evidence="1">Porin OmpL1</fullName>
    </submittedName>
</protein>
<dbReference type="Proteomes" id="UP000298429">
    <property type="component" value="Unassembled WGS sequence"/>
</dbReference>